<evidence type="ECO:0000313" key="1">
    <source>
        <dbReference type="EMBL" id="MDV0844422.1"/>
    </source>
</evidence>
<organism evidence="1 2">
    <name type="scientific">Klebsiella quasipneumoniae subsp. quasipneumoniae</name>
    <dbReference type="NCBI Taxonomy" id="1667327"/>
    <lineage>
        <taxon>Bacteria</taxon>
        <taxon>Pseudomonadati</taxon>
        <taxon>Pseudomonadota</taxon>
        <taxon>Gammaproteobacteria</taxon>
        <taxon>Enterobacterales</taxon>
        <taxon>Enterobacteriaceae</taxon>
        <taxon>Klebsiella/Raoultella group</taxon>
        <taxon>Klebsiella</taxon>
        <taxon>Klebsiella pneumoniae complex</taxon>
    </lineage>
</organism>
<gene>
    <name evidence="1" type="ORF">RZP41_24740</name>
</gene>
<proteinExistence type="predicted"/>
<dbReference type="Proteomes" id="UP001284547">
    <property type="component" value="Unassembled WGS sequence"/>
</dbReference>
<dbReference type="EMBL" id="JAWHZD010000024">
    <property type="protein sequence ID" value="MDV0844422.1"/>
    <property type="molecule type" value="Genomic_DNA"/>
</dbReference>
<accession>A0AAW8XSB0</accession>
<name>A0AAW8XSB0_9ENTR</name>
<comment type="caution">
    <text evidence="1">The sequence shown here is derived from an EMBL/GenBank/DDBJ whole genome shotgun (WGS) entry which is preliminary data.</text>
</comment>
<reference evidence="1" key="1">
    <citation type="submission" date="2023-10" db="EMBL/GenBank/DDBJ databases">
        <title>Surveillance and assessment of the effects of hospital wastewater treatment on clearance of pathogenic bacterial and antimicrobial resistance genes.</title>
        <authorList>
            <person name="Wu Y."/>
        </authorList>
    </citation>
    <scope>NUCLEOTIDE SEQUENCE</scope>
    <source>
        <strain evidence="1">23-M-SRM-33-1</strain>
    </source>
</reference>
<dbReference type="AlphaFoldDB" id="A0AAW8XSB0"/>
<dbReference type="RefSeq" id="WP_270802295.1">
    <property type="nucleotide sequence ID" value="NZ_JAWHZD010000024.1"/>
</dbReference>
<sequence length="106" mass="11093">MEMTFTALIALGVSWSAGAVLEVSSHDADVRKMVLDDIAEDGDKEFIDALGAGLPKSGLIKVHAELVGWPSEYEAGEYRLISATTVLAPELANVMAADVIAAASNC</sequence>
<protein>
    <submittedName>
        <fullName evidence="1">Uncharacterized protein</fullName>
    </submittedName>
</protein>
<evidence type="ECO:0000313" key="2">
    <source>
        <dbReference type="Proteomes" id="UP001284547"/>
    </source>
</evidence>